<proteinExistence type="inferred from homology"/>
<dbReference type="STRING" id="1802128.A3H64_00685"/>
<dbReference type="Pfam" id="PF03652">
    <property type="entry name" value="RuvX"/>
    <property type="match status" value="1"/>
</dbReference>
<dbReference type="HAMAP" id="MF_00651">
    <property type="entry name" value="Nuclease_YqgF"/>
    <property type="match status" value="1"/>
</dbReference>
<gene>
    <name evidence="7" type="ORF">A3H64_00685</name>
</gene>
<dbReference type="InterPro" id="IPR005227">
    <property type="entry name" value="YqgF"/>
</dbReference>
<sequence length="126" mass="13942">MKLLGIDYGTKRIGFAVGDTDQKIAFPRDVVREHAKALDYVDRMIDHEGAQKIVMGIPMRHSGEEGGLANEIRAFAKEITEKFGIEVKFQNEIFSTKAIQQGTVSKDKIDAASAALILQSYLDSVK</sequence>
<keyword evidence="2 5" id="KW-0690">Ribosome biogenesis</keyword>
<dbReference type="GO" id="GO:0005829">
    <property type="term" value="C:cytosol"/>
    <property type="evidence" value="ECO:0007669"/>
    <property type="project" value="TreeGrafter"/>
</dbReference>
<comment type="function">
    <text evidence="5">Could be a nuclease involved in processing of the 5'-end of pre-16S rRNA.</text>
</comment>
<dbReference type="SMART" id="SM00732">
    <property type="entry name" value="YqgFc"/>
    <property type="match status" value="1"/>
</dbReference>
<dbReference type="AlphaFoldDB" id="A0A1G2GX89"/>
<dbReference type="InterPro" id="IPR012337">
    <property type="entry name" value="RNaseH-like_sf"/>
</dbReference>
<evidence type="ECO:0000259" key="6">
    <source>
        <dbReference type="SMART" id="SM00732"/>
    </source>
</evidence>
<dbReference type="GO" id="GO:0000967">
    <property type="term" value="P:rRNA 5'-end processing"/>
    <property type="evidence" value="ECO:0007669"/>
    <property type="project" value="UniProtKB-UniRule"/>
</dbReference>
<organism evidence="7 8">
    <name type="scientific">Candidatus Ryanbacteria bacterium RIFCSPLOWO2_02_FULL_45_11c</name>
    <dbReference type="NCBI Taxonomy" id="1802128"/>
    <lineage>
        <taxon>Bacteria</taxon>
        <taxon>Candidatus Ryaniibacteriota</taxon>
    </lineage>
</organism>
<dbReference type="Proteomes" id="UP000178186">
    <property type="component" value="Unassembled WGS sequence"/>
</dbReference>
<dbReference type="GO" id="GO:0016788">
    <property type="term" value="F:hydrolase activity, acting on ester bonds"/>
    <property type="evidence" value="ECO:0007669"/>
    <property type="project" value="UniProtKB-UniRule"/>
</dbReference>
<comment type="subcellular location">
    <subcellularLocation>
        <location evidence="5">Cytoplasm</location>
    </subcellularLocation>
</comment>
<dbReference type="NCBIfam" id="TIGR00250">
    <property type="entry name" value="RNAse_H_YqgF"/>
    <property type="match status" value="1"/>
</dbReference>
<dbReference type="InterPro" id="IPR006641">
    <property type="entry name" value="YqgF/RNaseH-like_dom"/>
</dbReference>
<dbReference type="PANTHER" id="PTHR33317">
    <property type="entry name" value="POLYNUCLEOTIDYL TRANSFERASE, RIBONUCLEASE H-LIKE SUPERFAMILY PROTEIN"/>
    <property type="match status" value="1"/>
</dbReference>
<comment type="caution">
    <text evidence="7">The sequence shown here is derived from an EMBL/GenBank/DDBJ whole genome shotgun (WGS) entry which is preliminary data.</text>
</comment>
<dbReference type="Gene3D" id="3.30.420.140">
    <property type="entry name" value="YqgF/RNase H-like domain"/>
    <property type="match status" value="1"/>
</dbReference>
<evidence type="ECO:0000256" key="1">
    <source>
        <dbReference type="ARBA" id="ARBA00022490"/>
    </source>
</evidence>
<dbReference type="PANTHER" id="PTHR33317:SF4">
    <property type="entry name" value="POLYNUCLEOTIDYL TRANSFERASE, RIBONUCLEASE H-LIKE SUPERFAMILY PROTEIN"/>
    <property type="match status" value="1"/>
</dbReference>
<keyword evidence="4 5" id="KW-0378">Hydrolase</keyword>
<dbReference type="InterPro" id="IPR037027">
    <property type="entry name" value="YqgF/RNaseH-like_dom_sf"/>
</dbReference>
<protein>
    <recommendedName>
        <fullName evidence="5">Putative pre-16S rRNA nuclease</fullName>
        <ecNumber evidence="5">3.1.-.-</ecNumber>
    </recommendedName>
</protein>
<dbReference type="EMBL" id="MHNY01000038">
    <property type="protein sequence ID" value="OGZ54802.1"/>
    <property type="molecule type" value="Genomic_DNA"/>
</dbReference>
<evidence type="ECO:0000313" key="7">
    <source>
        <dbReference type="EMBL" id="OGZ54802.1"/>
    </source>
</evidence>
<reference evidence="7 8" key="1">
    <citation type="journal article" date="2016" name="Nat. Commun.">
        <title>Thousands of microbial genomes shed light on interconnected biogeochemical processes in an aquifer system.</title>
        <authorList>
            <person name="Anantharaman K."/>
            <person name="Brown C.T."/>
            <person name="Hug L.A."/>
            <person name="Sharon I."/>
            <person name="Castelle C.J."/>
            <person name="Probst A.J."/>
            <person name="Thomas B.C."/>
            <person name="Singh A."/>
            <person name="Wilkins M.J."/>
            <person name="Karaoz U."/>
            <person name="Brodie E.L."/>
            <person name="Williams K.H."/>
            <person name="Hubbard S.S."/>
            <person name="Banfield J.F."/>
        </authorList>
    </citation>
    <scope>NUCLEOTIDE SEQUENCE [LARGE SCALE GENOMIC DNA]</scope>
</reference>
<dbReference type="GO" id="GO:0004518">
    <property type="term" value="F:nuclease activity"/>
    <property type="evidence" value="ECO:0007669"/>
    <property type="project" value="UniProtKB-KW"/>
</dbReference>
<evidence type="ECO:0000313" key="8">
    <source>
        <dbReference type="Proteomes" id="UP000178186"/>
    </source>
</evidence>
<keyword evidence="1 5" id="KW-0963">Cytoplasm</keyword>
<dbReference type="SUPFAM" id="SSF53098">
    <property type="entry name" value="Ribonuclease H-like"/>
    <property type="match status" value="1"/>
</dbReference>
<name>A0A1G2GX89_9BACT</name>
<evidence type="ECO:0000256" key="3">
    <source>
        <dbReference type="ARBA" id="ARBA00022722"/>
    </source>
</evidence>
<evidence type="ECO:0000256" key="2">
    <source>
        <dbReference type="ARBA" id="ARBA00022517"/>
    </source>
</evidence>
<feature type="domain" description="YqgF/RNase H-like" evidence="6">
    <location>
        <begin position="1"/>
        <end position="99"/>
    </location>
</feature>
<dbReference type="CDD" id="cd16964">
    <property type="entry name" value="YqgF"/>
    <property type="match status" value="1"/>
</dbReference>
<evidence type="ECO:0000256" key="5">
    <source>
        <dbReference type="HAMAP-Rule" id="MF_00651"/>
    </source>
</evidence>
<dbReference type="EC" id="3.1.-.-" evidence="5"/>
<comment type="similarity">
    <text evidence="5">Belongs to the YqgF HJR family.</text>
</comment>
<accession>A0A1G2GX89</accession>
<evidence type="ECO:0000256" key="4">
    <source>
        <dbReference type="ARBA" id="ARBA00022801"/>
    </source>
</evidence>
<keyword evidence="3 5" id="KW-0540">Nuclease</keyword>